<accession>A0A0R1VBC0</accession>
<organism evidence="1 2">
    <name type="scientific">Limosilactobacillus gastricus DSM 16045</name>
    <dbReference type="NCBI Taxonomy" id="1423749"/>
    <lineage>
        <taxon>Bacteria</taxon>
        <taxon>Bacillati</taxon>
        <taxon>Bacillota</taxon>
        <taxon>Bacilli</taxon>
        <taxon>Lactobacillales</taxon>
        <taxon>Lactobacillaceae</taxon>
        <taxon>Limosilactobacillus</taxon>
    </lineage>
</organism>
<dbReference type="PATRIC" id="fig|1423749.3.peg.177"/>
<proteinExistence type="predicted"/>
<keyword evidence="2" id="KW-1185">Reference proteome</keyword>
<evidence type="ECO:0000313" key="1">
    <source>
        <dbReference type="EMBL" id="KRM02517.1"/>
    </source>
</evidence>
<sequence>MQAQLEQLIQQSGLAYLTLDENFLLNLADQWTEMTSSQLVVGSEAANLYWQATGQWWQSVKKAPAKVSQLTPFEDQAQMHKAIDDTQGLINQAMRAVETWVQRNEDNAFISSGKVVQLMLQRLADFQLSGQSQEELEYINAFWQTILKVWTQNIGGE</sequence>
<dbReference type="EMBL" id="AZFN01000010">
    <property type="protein sequence ID" value="KRM02517.1"/>
    <property type="molecule type" value="Genomic_DNA"/>
</dbReference>
<gene>
    <name evidence="1" type="ORF">FC60_GL000177</name>
</gene>
<dbReference type="AlphaFoldDB" id="A0A0R1VBC0"/>
<name>A0A0R1VBC0_9LACO</name>
<reference evidence="1 2" key="1">
    <citation type="journal article" date="2015" name="Genome Announc.">
        <title>Expanding the biotechnology potential of lactobacilli through comparative genomics of 213 strains and associated genera.</title>
        <authorList>
            <person name="Sun Z."/>
            <person name="Harris H.M."/>
            <person name="McCann A."/>
            <person name="Guo C."/>
            <person name="Argimon S."/>
            <person name="Zhang W."/>
            <person name="Yang X."/>
            <person name="Jeffery I.B."/>
            <person name="Cooney J.C."/>
            <person name="Kagawa T.F."/>
            <person name="Liu W."/>
            <person name="Song Y."/>
            <person name="Salvetti E."/>
            <person name="Wrobel A."/>
            <person name="Rasinkangas P."/>
            <person name="Parkhill J."/>
            <person name="Rea M.C."/>
            <person name="O'Sullivan O."/>
            <person name="Ritari J."/>
            <person name="Douillard F.P."/>
            <person name="Paul Ross R."/>
            <person name="Yang R."/>
            <person name="Briner A.E."/>
            <person name="Felis G.E."/>
            <person name="de Vos W.M."/>
            <person name="Barrangou R."/>
            <person name="Klaenhammer T.R."/>
            <person name="Caufield P.W."/>
            <person name="Cui Y."/>
            <person name="Zhang H."/>
            <person name="O'Toole P.W."/>
        </authorList>
    </citation>
    <scope>NUCLEOTIDE SEQUENCE [LARGE SCALE GENOMIC DNA]</scope>
    <source>
        <strain evidence="1 2">DSM 16045</strain>
    </source>
</reference>
<protein>
    <submittedName>
        <fullName evidence="1">Uncharacterized protein</fullName>
    </submittedName>
</protein>
<dbReference type="Proteomes" id="UP000051739">
    <property type="component" value="Unassembled WGS sequence"/>
</dbReference>
<evidence type="ECO:0000313" key="2">
    <source>
        <dbReference type="Proteomes" id="UP000051739"/>
    </source>
</evidence>
<comment type="caution">
    <text evidence="1">The sequence shown here is derived from an EMBL/GenBank/DDBJ whole genome shotgun (WGS) entry which is preliminary data.</text>
</comment>